<organism evidence="3 4">
    <name type="scientific">Niastella populi</name>
    <dbReference type="NCBI Taxonomy" id="550983"/>
    <lineage>
        <taxon>Bacteria</taxon>
        <taxon>Pseudomonadati</taxon>
        <taxon>Bacteroidota</taxon>
        <taxon>Chitinophagia</taxon>
        <taxon>Chitinophagales</taxon>
        <taxon>Chitinophagaceae</taxon>
        <taxon>Niastella</taxon>
    </lineage>
</organism>
<evidence type="ECO:0000256" key="1">
    <source>
        <dbReference type="SAM" id="Coils"/>
    </source>
</evidence>
<dbReference type="InterPro" id="IPR052928">
    <property type="entry name" value="Desiccation-related_membrane"/>
</dbReference>
<proteinExistence type="predicted"/>
<sequence length="74" mass="8081">MNNGSKVLTALIAGAAVGAILGVLFAPDKGSETRKKINEEGKKMSDALKDKYNQMKEKMNAVKDDMEQKHEPFA</sequence>
<dbReference type="PANTHER" id="PTHR35792">
    <property type="entry name" value="GENERAL STRESS PROTEIN"/>
    <property type="match status" value="1"/>
</dbReference>
<dbReference type="STRING" id="550983.A4R26_13455"/>
<keyword evidence="2" id="KW-1133">Transmembrane helix</keyword>
<keyword evidence="1" id="KW-0175">Coiled coil</keyword>
<feature type="coiled-coil region" evidence="1">
    <location>
        <begin position="38"/>
        <end position="69"/>
    </location>
</feature>
<evidence type="ECO:0008006" key="5">
    <source>
        <dbReference type="Google" id="ProtNLM"/>
    </source>
</evidence>
<dbReference type="Proteomes" id="UP000192276">
    <property type="component" value="Unassembled WGS sequence"/>
</dbReference>
<gene>
    <name evidence="3" type="ORF">A4R26_13455</name>
</gene>
<protein>
    <recommendedName>
        <fullName evidence="5">Gas vesicle protein</fullName>
    </recommendedName>
</protein>
<comment type="caution">
    <text evidence="3">The sequence shown here is derived from an EMBL/GenBank/DDBJ whole genome shotgun (WGS) entry which is preliminary data.</text>
</comment>
<keyword evidence="2" id="KW-0812">Transmembrane</keyword>
<reference evidence="4" key="1">
    <citation type="submission" date="2016-04" db="EMBL/GenBank/DDBJ databases">
        <authorList>
            <person name="Chen L."/>
            <person name="Zhuang W."/>
            <person name="Wang G."/>
        </authorList>
    </citation>
    <scope>NUCLEOTIDE SEQUENCE [LARGE SCALE GENOMIC DNA]</scope>
    <source>
        <strain evidence="4">208</strain>
    </source>
</reference>
<dbReference type="OrthoDB" id="680034at2"/>
<feature type="transmembrane region" description="Helical" evidence="2">
    <location>
        <begin position="6"/>
        <end position="26"/>
    </location>
</feature>
<accession>A0A1V9G866</accession>
<evidence type="ECO:0000256" key="2">
    <source>
        <dbReference type="SAM" id="Phobius"/>
    </source>
</evidence>
<dbReference type="RefSeq" id="WP_081162488.1">
    <property type="nucleotide sequence ID" value="NZ_LWBP01000045.1"/>
</dbReference>
<keyword evidence="4" id="KW-1185">Reference proteome</keyword>
<evidence type="ECO:0000313" key="4">
    <source>
        <dbReference type="Proteomes" id="UP000192276"/>
    </source>
</evidence>
<dbReference type="EMBL" id="LWBP01000045">
    <property type="protein sequence ID" value="OQP66772.1"/>
    <property type="molecule type" value="Genomic_DNA"/>
</dbReference>
<dbReference type="AlphaFoldDB" id="A0A1V9G866"/>
<dbReference type="PANTHER" id="PTHR35792:SF2">
    <property type="entry name" value="GENERAL STRESS PROTEIN"/>
    <property type="match status" value="1"/>
</dbReference>
<dbReference type="Pfam" id="PF12732">
    <property type="entry name" value="YtxH"/>
    <property type="match status" value="1"/>
</dbReference>
<keyword evidence="2" id="KW-0472">Membrane</keyword>
<name>A0A1V9G866_9BACT</name>
<dbReference type="InterPro" id="IPR024623">
    <property type="entry name" value="YtxH"/>
</dbReference>
<evidence type="ECO:0000313" key="3">
    <source>
        <dbReference type="EMBL" id="OQP66772.1"/>
    </source>
</evidence>